<dbReference type="SUPFAM" id="SSF52058">
    <property type="entry name" value="L domain-like"/>
    <property type="match status" value="1"/>
</dbReference>
<dbReference type="GeneTree" id="ENSGT00530000063405"/>
<keyword evidence="7" id="KW-1185">Reference proteome</keyword>
<dbReference type="EMBL" id="AAQR03066549">
    <property type="status" value="NOT_ANNOTATED_CDS"/>
    <property type="molecule type" value="Genomic_DNA"/>
</dbReference>
<feature type="region of interest" description="Disordered" evidence="4">
    <location>
        <begin position="298"/>
        <end position="324"/>
    </location>
</feature>
<feature type="compositionally biased region" description="Basic and acidic residues" evidence="4">
    <location>
        <begin position="298"/>
        <end position="314"/>
    </location>
</feature>
<dbReference type="SMART" id="SM01052">
    <property type="entry name" value="CAP_GLY"/>
    <property type="match status" value="1"/>
</dbReference>
<evidence type="ECO:0000259" key="5">
    <source>
        <dbReference type="PROSITE" id="PS50245"/>
    </source>
</evidence>
<dbReference type="OMA" id="NITEWRV"/>
<feature type="domain" description="CAP-Gly" evidence="5">
    <location>
        <begin position="15"/>
        <end position="59"/>
    </location>
</feature>
<evidence type="ECO:0000256" key="1">
    <source>
        <dbReference type="ARBA" id="ARBA00015004"/>
    </source>
</evidence>
<dbReference type="Proteomes" id="UP000005225">
    <property type="component" value="Unassembled WGS sequence"/>
</dbReference>
<dbReference type="Gene3D" id="3.10.20.90">
    <property type="entry name" value="Phosphatidylinositol 3-kinase Catalytic Subunit, Chain A, domain 1"/>
    <property type="match status" value="1"/>
</dbReference>
<evidence type="ECO:0000256" key="4">
    <source>
        <dbReference type="SAM" id="MobiDB-lite"/>
    </source>
</evidence>
<organism evidence="6 7">
    <name type="scientific">Otolemur garnettii</name>
    <name type="common">Small-eared galago</name>
    <name type="synonym">Garnett's greater bushbaby</name>
    <dbReference type="NCBI Taxonomy" id="30611"/>
    <lineage>
        <taxon>Eukaryota</taxon>
        <taxon>Metazoa</taxon>
        <taxon>Chordata</taxon>
        <taxon>Craniata</taxon>
        <taxon>Vertebrata</taxon>
        <taxon>Euteleostomi</taxon>
        <taxon>Mammalia</taxon>
        <taxon>Eutheria</taxon>
        <taxon>Euarchontoglires</taxon>
        <taxon>Primates</taxon>
        <taxon>Strepsirrhini</taxon>
        <taxon>Lorisiformes</taxon>
        <taxon>Galagidae</taxon>
        <taxon>Otolemur</taxon>
    </lineage>
</organism>
<dbReference type="HOGENOM" id="CLU_017716_5_0_1"/>
<dbReference type="InterPro" id="IPR036859">
    <property type="entry name" value="CAP-Gly_dom_sf"/>
</dbReference>
<evidence type="ECO:0000256" key="2">
    <source>
        <dbReference type="ARBA" id="ARBA00023186"/>
    </source>
</evidence>
<dbReference type="InterPro" id="IPR032675">
    <property type="entry name" value="LRR_dom_sf"/>
</dbReference>
<dbReference type="Gene3D" id="3.80.10.10">
    <property type="entry name" value="Ribonuclease Inhibitor"/>
    <property type="match status" value="1"/>
</dbReference>
<dbReference type="InParanoid" id="H0XZN0"/>
<evidence type="ECO:0000256" key="3">
    <source>
        <dbReference type="ARBA" id="ARBA00030180"/>
    </source>
</evidence>
<dbReference type="SUPFAM" id="SSF54236">
    <property type="entry name" value="Ubiquitin-like"/>
    <property type="match status" value="1"/>
</dbReference>
<name>H0XZN0_OTOGA</name>
<dbReference type="eggNOG" id="KOG3207">
    <property type="taxonomic scope" value="Eukaryota"/>
</dbReference>
<dbReference type="Gene3D" id="2.30.30.190">
    <property type="entry name" value="CAP Gly-rich-like domain"/>
    <property type="match status" value="1"/>
</dbReference>
<dbReference type="Pfam" id="PF01302">
    <property type="entry name" value="CAP_GLY"/>
    <property type="match status" value="1"/>
</dbReference>
<protein>
    <recommendedName>
        <fullName evidence="1">Tubulin-specific chaperone E</fullName>
    </recommendedName>
    <alternativeName>
        <fullName evidence="3">Tubulin-folding cofactor E</fullName>
    </alternativeName>
</protein>
<dbReference type="InterPro" id="IPR029071">
    <property type="entry name" value="Ubiquitin-like_domsf"/>
</dbReference>
<reference evidence="6" key="3">
    <citation type="submission" date="2025-09" db="UniProtKB">
        <authorList>
            <consortium name="Ensembl"/>
        </authorList>
    </citation>
    <scope>IDENTIFICATION</scope>
</reference>
<reference evidence="6" key="2">
    <citation type="submission" date="2025-08" db="UniProtKB">
        <authorList>
            <consortium name="Ensembl"/>
        </authorList>
    </citation>
    <scope>IDENTIFICATION</scope>
</reference>
<sequence>RVEVNGECATVHFSGVVPPMEGCWLGVAWNAPEGEKHNGSHEGTSYFACRHPRGGSVICPSKVTCGIDFLTALKSHYVLEDRHDSKEQTVIVGSKSVETVGFDFYKQHSQLGKLQDISLRNCAVHRAGDKGGIEKARPNIGKVDLSQNLLSSWEVIHIADELRCLKLNLCEKKLTYPSSSVSLTGRFSALTVLALSPVGLWVPRSRLHLESNDIVISERPADVLQAMKLLEFPSNQLRKISNLPRLVIRISSIQFPDAGIGRKTMFSSLKYLAVNDNIIFISGLDKLQSMLSCKRNPLTEKDKAAQTTRMEEKAGGQQNPEKHRPKAELIAVHPRYQLLCLKDGLPEDEEQLKTQQLTLRIKCPNQLDGKMLQKQMPDAKTVPKVKGLLSHLLRVPLSDFLLSCESPKMPHREIALAYIQIYSMENGDRVLV</sequence>
<dbReference type="InterPro" id="IPR000938">
    <property type="entry name" value="CAP-Gly_domain"/>
</dbReference>
<dbReference type="STRING" id="30611.ENSOGAP00000021573"/>
<accession>H0XZN0</accession>
<dbReference type="SUPFAM" id="SSF74924">
    <property type="entry name" value="Cap-Gly domain"/>
    <property type="match status" value="1"/>
</dbReference>
<proteinExistence type="predicted"/>
<evidence type="ECO:0000313" key="6">
    <source>
        <dbReference type="Ensembl" id="ENSOGAP00000021573.1"/>
    </source>
</evidence>
<dbReference type="PROSITE" id="PS50245">
    <property type="entry name" value="CAP_GLY_2"/>
    <property type="match status" value="1"/>
</dbReference>
<dbReference type="AlphaFoldDB" id="H0XZN0"/>
<keyword evidence="2" id="KW-0143">Chaperone</keyword>
<evidence type="ECO:0000313" key="7">
    <source>
        <dbReference type="Proteomes" id="UP000005225"/>
    </source>
</evidence>
<reference evidence="7" key="1">
    <citation type="submission" date="2011-03" db="EMBL/GenBank/DDBJ databases">
        <title>Version 3 of the genome sequence of Otolemur garnettii (Bushbaby).</title>
        <authorList>
            <consortium name="The Broad Institute Genome Sequencing Platform"/>
            <person name="Di Palma F."/>
            <person name="Johnson J."/>
            <person name="Lander E.S."/>
            <person name="Lindblad-Toh K."/>
            <person name="Jaffe D.B."/>
            <person name="Gnerre S."/>
            <person name="MacCallum I."/>
            <person name="Przybylski D."/>
            <person name="Ribeiro F.J."/>
            <person name="Burton J.N."/>
            <person name="Walker B.J."/>
            <person name="Sharpe T."/>
            <person name="Hall G."/>
        </authorList>
    </citation>
    <scope>NUCLEOTIDE SEQUENCE [LARGE SCALE GENOMIC DNA]</scope>
</reference>
<dbReference type="Ensembl" id="ENSOGAT00000031732.1">
    <property type="protein sequence ID" value="ENSOGAP00000021573.1"/>
    <property type="gene ID" value="ENSOGAG00000024262.1"/>
</dbReference>